<dbReference type="SUPFAM" id="SSF50952">
    <property type="entry name" value="Soluble quinoprotein glucose dehydrogenase"/>
    <property type="match status" value="1"/>
</dbReference>
<dbReference type="InterPro" id="IPR011041">
    <property type="entry name" value="Quinoprot_gluc/sorb_DH_b-prop"/>
</dbReference>
<dbReference type="InterPro" id="IPR011042">
    <property type="entry name" value="6-blade_b-propeller_TolB-like"/>
</dbReference>
<dbReference type="AlphaFoldDB" id="A0A7Z0WN14"/>
<dbReference type="RefSeq" id="WP_075133678.1">
    <property type="nucleotide sequence ID" value="NZ_MSIF01000006.1"/>
</dbReference>
<keyword evidence="4" id="KW-1185">Reference proteome</keyword>
<dbReference type="Proteomes" id="UP000185696">
    <property type="component" value="Unassembled WGS sequence"/>
</dbReference>
<dbReference type="EMBL" id="MSIF01000006">
    <property type="protein sequence ID" value="OLF10688.1"/>
    <property type="molecule type" value="Genomic_DNA"/>
</dbReference>
<organism evidence="3 4">
    <name type="scientific">Actinophytocola xinjiangensis</name>
    <dbReference type="NCBI Taxonomy" id="485602"/>
    <lineage>
        <taxon>Bacteria</taxon>
        <taxon>Bacillati</taxon>
        <taxon>Actinomycetota</taxon>
        <taxon>Actinomycetes</taxon>
        <taxon>Pseudonocardiales</taxon>
        <taxon>Pseudonocardiaceae</taxon>
    </lineage>
</organism>
<reference evidence="3 4" key="1">
    <citation type="submission" date="2016-12" db="EMBL/GenBank/DDBJ databases">
        <title>The draft genome sequence of Actinophytocola xinjiangensis.</title>
        <authorList>
            <person name="Wang W."/>
            <person name="Yuan L."/>
        </authorList>
    </citation>
    <scope>NUCLEOTIDE SEQUENCE [LARGE SCALE GENOMIC DNA]</scope>
    <source>
        <strain evidence="3 4">CGMCC 4.4663</strain>
    </source>
</reference>
<gene>
    <name evidence="3" type="ORF">BLA60_16120</name>
</gene>
<sequence length="357" mass="37955">MKIARCVLAVSCLFIPFVSGGAVSAHAEPAVTTIAQGLRTPWAIAFLPGGDALVSERDTARLLRVTPAGQVSAVGVIPGVVRRPQGGLLGLAVSPHFAQDRFVHAYVSTAQDNRIIRFRYADDTITDIRTILAGIPVADDANGGRLRFGPDGMLYATTGFNFRTEYPQDLASLGGKILRLTPDGRPAPGNPFPDSVVWTLGHRNVQGIAWDPAGRAFATEFGSATYDELNEIRPGHNYGWPEVEGPSIGSRFTAPEIVWRTGQASPSGITYAVGSLWIAALGGERLWQVPLDRAGQVGTPVEHLVGVYGRLRDVAVAPDGALWMLTSNTDGVSAARPGDDRILVLPAQQTATLGFRG</sequence>
<comment type="caution">
    <text evidence="3">The sequence shown here is derived from an EMBL/GenBank/DDBJ whole genome shotgun (WGS) entry which is preliminary data.</text>
</comment>
<evidence type="ECO:0000313" key="3">
    <source>
        <dbReference type="EMBL" id="OLF10688.1"/>
    </source>
</evidence>
<keyword evidence="1" id="KW-0732">Signal</keyword>
<dbReference type="OrthoDB" id="9770043at2"/>
<evidence type="ECO:0000259" key="2">
    <source>
        <dbReference type="Pfam" id="PF07995"/>
    </source>
</evidence>
<proteinExistence type="predicted"/>
<dbReference type="PANTHER" id="PTHR19328">
    <property type="entry name" value="HEDGEHOG-INTERACTING PROTEIN"/>
    <property type="match status" value="1"/>
</dbReference>
<dbReference type="Pfam" id="PF07995">
    <property type="entry name" value="GSDH"/>
    <property type="match status" value="1"/>
</dbReference>
<dbReference type="PANTHER" id="PTHR19328:SF13">
    <property type="entry name" value="HIPL1 PROTEIN"/>
    <property type="match status" value="1"/>
</dbReference>
<dbReference type="Gene3D" id="2.120.10.30">
    <property type="entry name" value="TolB, C-terminal domain"/>
    <property type="match status" value="1"/>
</dbReference>
<feature type="signal peptide" evidence="1">
    <location>
        <begin position="1"/>
        <end position="27"/>
    </location>
</feature>
<evidence type="ECO:0000256" key="1">
    <source>
        <dbReference type="SAM" id="SignalP"/>
    </source>
</evidence>
<feature type="domain" description="Glucose/Sorbosone dehydrogenase" evidence="2">
    <location>
        <begin position="38"/>
        <end position="331"/>
    </location>
</feature>
<feature type="chain" id="PRO_5030546139" evidence="1">
    <location>
        <begin position="28"/>
        <end position="357"/>
    </location>
</feature>
<accession>A0A7Z0WN14</accession>
<dbReference type="InterPro" id="IPR012938">
    <property type="entry name" value="Glc/Sorbosone_DH"/>
</dbReference>
<name>A0A7Z0WN14_9PSEU</name>
<protein>
    <submittedName>
        <fullName evidence="3">Glucose sorbosone dehydrogenase</fullName>
    </submittedName>
</protein>
<evidence type="ECO:0000313" key="4">
    <source>
        <dbReference type="Proteomes" id="UP000185696"/>
    </source>
</evidence>